<dbReference type="EMBL" id="JADCNL010000564">
    <property type="protein sequence ID" value="KAG0446606.1"/>
    <property type="molecule type" value="Genomic_DNA"/>
</dbReference>
<evidence type="ECO:0000313" key="1">
    <source>
        <dbReference type="EMBL" id="KAG0446578.1"/>
    </source>
</evidence>
<evidence type="ECO:0000313" key="4">
    <source>
        <dbReference type="Proteomes" id="UP000639772"/>
    </source>
</evidence>
<evidence type="ECO:0000313" key="2">
    <source>
        <dbReference type="EMBL" id="KAG0446606.1"/>
    </source>
</evidence>
<comment type="caution">
    <text evidence="1">The sequence shown here is derived from an EMBL/GenBank/DDBJ whole genome shotgun (WGS) entry which is preliminary data.</text>
</comment>
<evidence type="ECO:0000313" key="3">
    <source>
        <dbReference type="Proteomes" id="UP000636800"/>
    </source>
</evidence>
<dbReference type="Proteomes" id="UP000639772">
    <property type="component" value="Unassembled WGS sequence"/>
</dbReference>
<dbReference type="Proteomes" id="UP000636800">
    <property type="component" value="Unassembled WGS sequence"/>
</dbReference>
<name>A0A835P657_VANPL</name>
<proteinExistence type="predicted"/>
<reference evidence="3 4" key="1">
    <citation type="journal article" date="2020" name="Nat. Food">
        <title>A phased Vanilla planifolia genome enables genetic improvement of flavour and production.</title>
        <authorList>
            <person name="Hasing T."/>
            <person name="Tang H."/>
            <person name="Brym M."/>
            <person name="Khazi F."/>
            <person name="Huang T."/>
            <person name="Chambers A.H."/>
        </authorList>
    </citation>
    <scope>NUCLEOTIDE SEQUENCE [LARGE SCALE GENOMIC DNA]</scope>
    <source>
        <tissue evidence="1">Leaf</tissue>
    </source>
</reference>
<organism evidence="1 4">
    <name type="scientific">Vanilla planifolia</name>
    <name type="common">Vanilla</name>
    <dbReference type="NCBI Taxonomy" id="51239"/>
    <lineage>
        <taxon>Eukaryota</taxon>
        <taxon>Viridiplantae</taxon>
        <taxon>Streptophyta</taxon>
        <taxon>Embryophyta</taxon>
        <taxon>Tracheophyta</taxon>
        <taxon>Spermatophyta</taxon>
        <taxon>Magnoliopsida</taxon>
        <taxon>Liliopsida</taxon>
        <taxon>Asparagales</taxon>
        <taxon>Orchidaceae</taxon>
        <taxon>Vanilloideae</taxon>
        <taxon>Vanilleae</taxon>
        <taxon>Vanilla</taxon>
    </lineage>
</organism>
<gene>
    <name evidence="2" type="ORF">HPP92_028747</name>
    <name evidence="1" type="ORF">HPP92_028761</name>
</gene>
<keyword evidence="3" id="KW-1185">Reference proteome</keyword>
<sequence length="73" mass="8460">MGEKDTTMKKQVMSISLSDPAVRQPVQEWIKVFLLRRCIRISFVHDETIPPDADSYAIAAVNRGFYIYGSRRR</sequence>
<dbReference type="EMBL" id="JADCNM010000565">
    <property type="protein sequence ID" value="KAG0446578.1"/>
    <property type="molecule type" value="Genomic_DNA"/>
</dbReference>
<protein>
    <submittedName>
        <fullName evidence="1">Uncharacterized protein</fullName>
    </submittedName>
</protein>
<accession>A0A835P657</accession>
<dbReference type="AlphaFoldDB" id="A0A835P657"/>